<comment type="caution">
    <text evidence="10">The sequence shown here is derived from an EMBL/GenBank/DDBJ whole genome shotgun (WGS) entry which is preliminary data.</text>
</comment>
<dbReference type="EMBL" id="WWEU01000001">
    <property type="protein sequence ID" value="MYM58177.1"/>
    <property type="molecule type" value="Genomic_DNA"/>
</dbReference>
<evidence type="ECO:0000256" key="4">
    <source>
        <dbReference type="ARBA" id="ARBA00022553"/>
    </source>
</evidence>
<evidence type="ECO:0000256" key="8">
    <source>
        <dbReference type="ARBA" id="ARBA00022777"/>
    </source>
</evidence>
<dbReference type="GO" id="GO:0022877">
    <property type="term" value="F:protein-N(PI)-phosphohistidine-fructose phosphotransferase system transporter activity"/>
    <property type="evidence" value="ECO:0007669"/>
    <property type="project" value="InterPro"/>
</dbReference>
<name>A0A6L8LQ47_9VIBR</name>
<keyword evidence="6 10" id="KW-0808">Transferase</keyword>
<dbReference type="InterPro" id="IPR036095">
    <property type="entry name" value="PTS_EIIB-like_sf"/>
</dbReference>
<dbReference type="InterPro" id="IPR050864">
    <property type="entry name" value="Bacterial_PTS_Sugar_Transport"/>
</dbReference>
<dbReference type="InterPro" id="IPR003501">
    <property type="entry name" value="PTS_EIIB_2/3"/>
</dbReference>
<dbReference type="CDD" id="cd05569">
    <property type="entry name" value="PTS_IIB_fructose"/>
    <property type="match status" value="1"/>
</dbReference>
<dbReference type="GO" id="GO:0090563">
    <property type="term" value="F:protein-phosphocysteine-sugar phosphotransferase activity"/>
    <property type="evidence" value="ECO:0007669"/>
    <property type="project" value="TreeGrafter"/>
</dbReference>
<proteinExistence type="predicted"/>
<protein>
    <recommendedName>
        <fullName evidence="2">protein-N(pi)-phosphohistidine--D-fructose phosphotransferase</fullName>
        <ecNumber evidence="2">2.7.1.202</ecNumber>
    </recommendedName>
</protein>
<dbReference type="Gene3D" id="3.40.50.2300">
    <property type="match status" value="1"/>
</dbReference>
<dbReference type="GO" id="GO:0009401">
    <property type="term" value="P:phosphoenolpyruvate-dependent sugar phosphotransferase system"/>
    <property type="evidence" value="ECO:0007669"/>
    <property type="project" value="UniProtKB-KW"/>
</dbReference>
<dbReference type="AlphaFoldDB" id="A0A6L8LQ47"/>
<evidence type="ECO:0000313" key="10">
    <source>
        <dbReference type="EMBL" id="MYM58177.1"/>
    </source>
</evidence>
<dbReference type="PANTHER" id="PTHR30505">
    <property type="entry name" value="FRUCTOSE-LIKE PERMEASE"/>
    <property type="match status" value="1"/>
</dbReference>
<keyword evidence="5" id="KW-0762">Sugar transport</keyword>
<keyword evidence="4" id="KW-0597">Phosphoprotein</keyword>
<organism evidence="10 11">
    <name type="scientific">Vibrio tetraodonis subsp. pristinus</name>
    <dbReference type="NCBI Taxonomy" id="2695891"/>
    <lineage>
        <taxon>Bacteria</taxon>
        <taxon>Pseudomonadati</taxon>
        <taxon>Pseudomonadota</taxon>
        <taxon>Gammaproteobacteria</taxon>
        <taxon>Vibrionales</taxon>
        <taxon>Vibrionaceae</taxon>
        <taxon>Vibrio</taxon>
    </lineage>
</organism>
<evidence type="ECO:0000256" key="5">
    <source>
        <dbReference type="ARBA" id="ARBA00022597"/>
    </source>
</evidence>
<dbReference type="GO" id="GO:0005886">
    <property type="term" value="C:plasma membrane"/>
    <property type="evidence" value="ECO:0007669"/>
    <property type="project" value="TreeGrafter"/>
</dbReference>
<dbReference type="InterPro" id="IPR003353">
    <property type="entry name" value="PTS_IIB_fruc"/>
</dbReference>
<evidence type="ECO:0000256" key="6">
    <source>
        <dbReference type="ARBA" id="ARBA00022679"/>
    </source>
</evidence>
<dbReference type="RefSeq" id="WP_160926798.1">
    <property type="nucleotide sequence ID" value="NZ_WWEU01000001.1"/>
</dbReference>
<dbReference type="InterPro" id="IPR013011">
    <property type="entry name" value="PTS_EIIB_2"/>
</dbReference>
<dbReference type="NCBIfam" id="TIGR00829">
    <property type="entry name" value="FRU"/>
    <property type="match status" value="1"/>
</dbReference>
<accession>A0A6L8LQ47</accession>
<dbReference type="NCBIfam" id="NF007783">
    <property type="entry name" value="PRK10474.1"/>
    <property type="match status" value="1"/>
</dbReference>
<feature type="domain" description="PTS EIIB type-2" evidence="9">
    <location>
        <begin position="4"/>
        <end position="100"/>
    </location>
</feature>
<reference evidence="10 11" key="1">
    <citation type="submission" date="2020-01" db="EMBL/GenBank/DDBJ databases">
        <title>Draft Genome Sequence of Vibrio sp. strain OCN044, Isolated from a Healthy Coral at Palmyra Atoll.</title>
        <authorList>
            <person name="Videau P."/>
            <person name="Loughran R."/>
            <person name="Esquivel A."/>
            <person name="Deadmond M."/>
            <person name="Paddock B.E."/>
            <person name="Saw J.H."/>
            <person name="Ushijima B."/>
        </authorList>
    </citation>
    <scope>NUCLEOTIDE SEQUENCE [LARGE SCALE GENOMIC DNA]</scope>
    <source>
        <strain evidence="10 11">OCN044</strain>
    </source>
</reference>
<keyword evidence="3" id="KW-0813">Transport</keyword>
<evidence type="ECO:0000259" key="9">
    <source>
        <dbReference type="PROSITE" id="PS51099"/>
    </source>
</evidence>
<evidence type="ECO:0000256" key="7">
    <source>
        <dbReference type="ARBA" id="ARBA00022683"/>
    </source>
</evidence>
<sequence>MTHIVAVTACPSGVAHTYMAAEAIEAAAKAKGWQCQVETQGSIGIENELMEEDIKAADIVILTKDIDIKNSQRFEGKTIVRIGVSDAVKRADVVMSKIEAHLSKSTD</sequence>
<dbReference type="SUPFAM" id="SSF52794">
    <property type="entry name" value="PTS system IIB component-like"/>
    <property type="match status" value="1"/>
</dbReference>
<dbReference type="FunFam" id="3.40.50.2300:FF:000014">
    <property type="entry name" value="PTS system fructose-like transporter subunit IIB"/>
    <property type="match status" value="1"/>
</dbReference>
<dbReference type="EC" id="2.7.1.202" evidence="2"/>
<dbReference type="PANTHER" id="PTHR30505:SF0">
    <property type="entry name" value="FRUCTOSE-LIKE PTS SYSTEM EIIBC COMPONENT-RELATED"/>
    <property type="match status" value="1"/>
</dbReference>
<dbReference type="Pfam" id="PF02302">
    <property type="entry name" value="PTS_IIB"/>
    <property type="match status" value="1"/>
</dbReference>
<keyword evidence="7" id="KW-0598">Phosphotransferase system</keyword>
<dbReference type="Proteomes" id="UP000478571">
    <property type="component" value="Unassembled WGS sequence"/>
</dbReference>
<dbReference type="PROSITE" id="PS51099">
    <property type="entry name" value="PTS_EIIB_TYPE_2"/>
    <property type="match status" value="1"/>
</dbReference>
<evidence type="ECO:0000256" key="2">
    <source>
        <dbReference type="ARBA" id="ARBA00012799"/>
    </source>
</evidence>
<evidence type="ECO:0000256" key="1">
    <source>
        <dbReference type="ARBA" id="ARBA00001401"/>
    </source>
</evidence>
<gene>
    <name evidence="10" type="ORF">GTG28_02985</name>
</gene>
<dbReference type="GO" id="GO:0016301">
    <property type="term" value="F:kinase activity"/>
    <property type="evidence" value="ECO:0007669"/>
    <property type="project" value="UniProtKB-KW"/>
</dbReference>
<comment type="catalytic activity">
    <reaction evidence="1">
        <text>D-fructose(out) + N(pros)-phospho-L-histidyl-[protein] = D-fructose 1-phosphate(in) + L-histidyl-[protein]</text>
        <dbReference type="Rhea" id="RHEA:49252"/>
        <dbReference type="Rhea" id="RHEA-COMP:9745"/>
        <dbReference type="Rhea" id="RHEA-COMP:9746"/>
        <dbReference type="ChEBI" id="CHEBI:29979"/>
        <dbReference type="ChEBI" id="CHEBI:37721"/>
        <dbReference type="ChEBI" id="CHEBI:58674"/>
        <dbReference type="ChEBI" id="CHEBI:64837"/>
        <dbReference type="EC" id="2.7.1.202"/>
    </reaction>
</comment>
<keyword evidence="11" id="KW-1185">Reference proteome</keyword>
<evidence type="ECO:0000313" key="11">
    <source>
        <dbReference type="Proteomes" id="UP000478571"/>
    </source>
</evidence>
<evidence type="ECO:0000256" key="3">
    <source>
        <dbReference type="ARBA" id="ARBA00022448"/>
    </source>
</evidence>
<keyword evidence="8" id="KW-0418">Kinase</keyword>